<keyword evidence="2" id="KW-0479">Metal-binding</keyword>
<dbReference type="PANTHER" id="PTHR46696">
    <property type="entry name" value="P450, PUTATIVE (EUROFUNG)-RELATED"/>
    <property type="match status" value="1"/>
</dbReference>
<dbReference type="Gene3D" id="1.10.630.10">
    <property type="entry name" value="Cytochrome P450"/>
    <property type="match status" value="1"/>
</dbReference>
<keyword evidence="2" id="KW-0503">Monooxygenase</keyword>
<keyword evidence="4" id="KW-1185">Reference proteome</keyword>
<keyword evidence="2" id="KW-0349">Heme</keyword>
<accession>A0ABN3ILQ6</accession>
<dbReference type="SUPFAM" id="SSF48264">
    <property type="entry name" value="Cytochrome P450"/>
    <property type="match status" value="1"/>
</dbReference>
<dbReference type="PRINTS" id="PR00385">
    <property type="entry name" value="P450"/>
</dbReference>
<dbReference type="Pfam" id="PF00067">
    <property type="entry name" value="p450"/>
    <property type="match status" value="1"/>
</dbReference>
<dbReference type="PANTHER" id="PTHR46696:SF1">
    <property type="entry name" value="CYTOCHROME P450 YJIB-RELATED"/>
    <property type="match status" value="1"/>
</dbReference>
<gene>
    <name evidence="3" type="ORF">GCM10010420_40730</name>
</gene>
<protein>
    <submittedName>
        <fullName evidence="3">Cytochrome P450</fullName>
    </submittedName>
</protein>
<dbReference type="EMBL" id="BAAATJ010000020">
    <property type="protein sequence ID" value="GAA2408320.1"/>
    <property type="molecule type" value="Genomic_DNA"/>
</dbReference>
<proteinExistence type="inferred from homology"/>
<comment type="caution">
    <text evidence="3">The sequence shown here is derived from an EMBL/GenBank/DDBJ whole genome shotgun (WGS) entry which is preliminary data.</text>
</comment>
<name>A0ABN3ILQ6_9ACTN</name>
<evidence type="ECO:0000313" key="3">
    <source>
        <dbReference type="EMBL" id="GAA2408320.1"/>
    </source>
</evidence>
<sequence length="392" mass="43552">MDRTAVPYPFNRSEGLELDDAYRAAQAQPGMIRVQLPFGEPAWLATRYDQARTVLGDRRFSTAEGVTRDAPRLREAHIANGILSMDPPEHTRLRTLVAKAFTARRVEELRPRIREFAENLVDDMVAAGPPADLVEDFALPLPVAVICELLGVPATDRPRFRRWSDDLLSTGGLTAEEFQASFGELRAYLGHLVELHRARPQDDLMSALIAARDEQDRLSETELVDLCAAVLVAGHETTASQIPNFVLVLLGHPEKLAELREREEMIPEAVEELMRFVPLGSGGFLARYATEDVRVGDALVRAGEPVMVAIGAANRDATHFEAPDELRFGRPRQHIGFGHGVHHCLGAQLARAELQEALRVLLFRLPGLHLAGDVEWKTQMLVRGPRTMPIGW</sequence>
<reference evidence="3 4" key="1">
    <citation type="journal article" date="2019" name="Int. J. Syst. Evol. Microbiol.">
        <title>The Global Catalogue of Microorganisms (GCM) 10K type strain sequencing project: providing services to taxonomists for standard genome sequencing and annotation.</title>
        <authorList>
            <consortium name="The Broad Institute Genomics Platform"/>
            <consortium name="The Broad Institute Genome Sequencing Center for Infectious Disease"/>
            <person name="Wu L."/>
            <person name="Ma J."/>
        </authorList>
    </citation>
    <scope>NUCLEOTIDE SEQUENCE [LARGE SCALE GENOMIC DNA]</scope>
    <source>
        <strain evidence="3 4">JCM 6921</strain>
    </source>
</reference>
<evidence type="ECO:0000256" key="2">
    <source>
        <dbReference type="RuleBase" id="RU000461"/>
    </source>
</evidence>
<organism evidence="3 4">
    <name type="scientific">Streptomyces glaucosporus</name>
    <dbReference type="NCBI Taxonomy" id="284044"/>
    <lineage>
        <taxon>Bacteria</taxon>
        <taxon>Bacillati</taxon>
        <taxon>Actinomycetota</taxon>
        <taxon>Actinomycetes</taxon>
        <taxon>Kitasatosporales</taxon>
        <taxon>Streptomycetaceae</taxon>
        <taxon>Streptomyces</taxon>
    </lineage>
</organism>
<evidence type="ECO:0000313" key="4">
    <source>
        <dbReference type="Proteomes" id="UP001500058"/>
    </source>
</evidence>
<keyword evidence="2" id="KW-0408">Iron</keyword>
<dbReference type="PRINTS" id="PR00359">
    <property type="entry name" value="BP450"/>
</dbReference>
<dbReference type="Proteomes" id="UP001500058">
    <property type="component" value="Unassembled WGS sequence"/>
</dbReference>
<dbReference type="InterPro" id="IPR002397">
    <property type="entry name" value="Cyt_P450_B"/>
</dbReference>
<dbReference type="CDD" id="cd11031">
    <property type="entry name" value="Cyp158A-like"/>
    <property type="match status" value="1"/>
</dbReference>
<keyword evidence="2" id="KW-0560">Oxidoreductase</keyword>
<comment type="similarity">
    <text evidence="1 2">Belongs to the cytochrome P450 family.</text>
</comment>
<dbReference type="PROSITE" id="PS00086">
    <property type="entry name" value="CYTOCHROME_P450"/>
    <property type="match status" value="1"/>
</dbReference>
<evidence type="ECO:0000256" key="1">
    <source>
        <dbReference type="ARBA" id="ARBA00010617"/>
    </source>
</evidence>
<dbReference type="RefSeq" id="WP_344632514.1">
    <property type="nucleotide sequence ID" value="NZ_BAAATJ010000020.1"/>
</dbReference>
<dbReference type="InterPro" id="IPR017972">
    <property type="entry name" value="Cyt_P450_CS"/>
</dbReference>
<dbReference type="InterPro" id="IPR036396">
    <property type="entry name" value="Cyt_P450_sf"/>
</dbReference>
<dbReference type="InterPro" id="IPR001128">
    <property type="entry name" value="Cyt_P450"/>
</dbReference>